<sequence length="148" mass="16893">MTDRCIDKQSWPVVYSWIGKNICRLHVQTWFFELLVSDSDINVIHGFEIFDPTCGNFRFINYVCALMLSAEMNPQVIPAGYPASWLQTVERTSFVPQFAARHPAELWYQNSIGIGSYPNSGIRIGLDVKICNSVHPLFKPGTFLYEAQ</sequence>
<evidence type="ECO:0000313" key="1">
    <source>
        <dbReference type="EMBL" id="TKS86237.1"/>
    </source>
</evidence>
<organism evidence="1 2">
    <name type="scientific">Collichthys lucidus</name>
    <name type="common">Big head croaker</name>
    <name type="synonym">Sciaena lucida</name>
    <dbReference type="NCBI Taxonomy" id="240159"/>
    <lineage>
        <taxon>Eukaryota</taxon>
        <taxon>Metazoa</taxon>
        <taxon>Chordata</taxon>
        <taxon>Craniata</taxon>
        <taxon>Vertebrata</taxon>
        <taxon>Euteleostomi</taxon>
        <taxon>Actinopterygii</taxon>
        <taxon>Neopterygii</taxon>
        <taxon>Teleostei</taxon>
        <taxon>Neoteleostei</taxon>
        <taxon>Acanthomorphata</taxon>
        <taxon>Eupercaria</taxon>
        <taxon>Sciaenidae</taxon>
        <taxon>Collichthys</taxon>
    </lineage>
</organism>
<evidence type="ECO:0000313" key="2">
    <source>
        <dbReference type="Proteomes" id="UP000298787"/>
    </source>
</evidence>
<dbReference type="EMBL" id="CM014095">
    <property type="protein sequence ID" value="TKS86237.1"/>
    <property type="molecule type" value="Genomic_DNA"/>
</dbReference>
<dbReference type="AlphaFoldDB" id="A0A4U5VDM5"/>
<reference evidence="1 2" key="1">
    <citation type="submission" date="2019-01" db="EMBL/GenBank/DDBJ databases">
        <title>Genome Assembly of Collichthys lucidus.</title>
        <authorList>
            <person name="Cai M."/>
            <person name="Xiao S."/>
        </authorList>
    </citation>
    <scope>NUCLEOTIDE SEQUENCE [LARGE SCALE GENOMIC DNA]</scope>
    <source>
        <strain evidence="1">JT15FE1705JMU</strain>
        <tissue evidence="1">Muscle</tissue>
    </source>
</reference>
<dbReference type="Proteomes" id="UP000298787">
    <property type="component" value="Chromosome 18"/>
</dbReference>
<accession>A0A4U5VDM5</accession>
<keyword evidence="2" id="KW-1185">Reference proteome</keyword>
<protein>
    <submittedName>
        <fullName evidence="1">Uncharacterized protein</fullName>
    </submittedName>
</protein>
<name>A0A4U5VDM5_COLLU</name>
<proteinExistence type="predicted"/>
<gene>
    <name evidence="1" type="ORF">D9C73_020354</name>
</gene>